<gene>
    <name evidence="2" type="ORF">DRW42_03215</name>
</gene>
<keyword evidence="3" id="KW-1185">Reference proteome</keyword>
<proteinExistence type="predicted"/>
<sequence>MKKLANIIFQAASTDEHFIQIVDLQKRNHKQYLSEEQQVQDGFLFAEHSTEILNTMASVMPQMIAVNNGKVVGYCLAMNSAMQYYLPTLTPMFAQFENCQYQGRLLTDYEFMVGGQVCVDEEFRGLGLMNQLYQSLKKMVANHYKLCVTEISSRNLVSLKAHYKAGFKSIGNYNDGEESWNIVILDFTLGK</sequence>
<dbReference type="Proteomes" id="UP000252081">
    <property type="component" value="Unassembled WGS sequence"/>
</dbReference>
<dbReference type="Pfam" id="PF00583">
    <property type="entry name" value="Acetyltransf_1"/>
    <property type="match status" value="1"/>
</dbReference>
<protein>
    <submittedName>
        <fullName evidence="2">GNAT family N-acetyltransferase</fullName>
    </submittedName>
</protein>
<name>A0A366LC63_9SPHI</name>
<comment type="caution">
    <text evidence="2">The sequence shown here is derived from an EMBL/GenBank/DDBJ whole genome shotgun (WGS) entry which is preliminary data.</text>
</comment>
<keyword evidence="2" id="KW-0808">Transferase</keyword>
<evidence type="ECO:0000259" key="1">
    <source>
        <dbReference type="Pfam" id="PF00583"/>
    </source>
</evidence>
<evidence type="ECO:0000313" key="2">
    <source>
        <dbReference type="EMBL" id="RBQ11487.1"/>
    </source>
</evidence>
<evidence type="ECO:0000313" key="3">
    <source>
        <dbReference type="Proteomes" id="UP000252081"/>
    </source>
</evidence>
<dbReference type="EMBL" id="QNQU01000002">
    <property type="protein sequence ID" value="RBQ11487.1"/>
    <property type="molecule type" value="Genomic_DNA"/>
</dbReference>
<reference evidence="2 3" key="1">
    <citation type="submission" date="2018-07" db="EMBL/GenBank/DDBJ databases">
        <title>A draft genome of a endophytic bacteria, a new species of Pedobacter.</title>
        <authorList>
            <person name="Zhang Z.D."/>
            <person name="Chen Z.J."/>
        </authorList>
    </citation>
    <scope>NUCLEOTIDE SEQUENCE [LARGE SCALE GENOMIC DNA]</scope>
    <source>
        <strain evidence="2 3">RS10</strain>
    </source>
</reference>
<accession>A0A366LC63</accession>
<dbReference type="InterPro" id="IPR016181">
    <property type="entry name" value="Acyl_CoA_acyltransferase"/>
</dbReference>
<dbReference type="SUPFAM" id="SSF55729">
    <property type="entry name" value="Acyl-CoA N-acyltransferases (Nat)"/>
    <property type="match status" value="1"/>
</dbReference>
<feature type="domain" description="N-acetyltransferase" evidence="1">
    <location>
        <begin position="63"/>
        <end position="167"/>
    </location>
</feature>
<dbReference type="GO" id="GO:0016747">
    <property type="term" value="F:acyltransferase activity, transferring groups other than amino-acyl groups"/>
    <property type="evidence" value="ECO:0007669"/>
    <property type="project" value="InterPro"/>
</dbReference>
<dbReference type="InterPro" id="IPR000182">
    <property type="entry name" value="GNAT_dom"/>
</dbReference>
<organism evidence="2 3">
    <name type="scientific">Pedobacter miscanthi</name>
    <dbReference type="NCBI Taxonomy" id="2259170"/>
    <lineage>
        <taxon>Bacteria</taxon>
        <taxon>Pseudomonadati</taxon>
        <taxon>Bacteroidota</taxon>
        <taxon>Sphingobacteriia</taxon>
        <taxon>Sphingobacteriales</taxon>
        <taxon>Sphingobacteriaceae</taxon>
        <taxon>Pedobacter</taxon>
    </lineage>
</organism>
<dbReference type="AlphaFoldDB" id="A0A366LC63"/>
<dbReference type="Gene3D" id="3.40.630.30">
    <property type="match status" value="1"/>
</dbReference>